<name>A0A9K3CN00_9EUKA</name>
<accession>A0A9K3CN00</accession>
<reference evidence="2 3" key="1">
    <citation type="journal article" date="2018" name="PLoS ONE">
        <title>The draft genome of Kipferlia bialata reveals reductive genome evolution in fornicate parasites.</title>
        <authorList>
            <person name="Tanifuji G."/>
            <person name="Takabayashi S."/>
            <person name="Kume K."/>
            <person name="Takagi M."/>
            <person name="Nakayama T."/>
            <person name="Kamikawa R."/>
            <person name="Inagaki Y."/>
            <person name="Hashimoto T."/>
        </authorList>
    </citation>
    <scope>NUCLEOTIDE SEQUENCE [LARGE SCALE GENOMIC DNA]</scope>
    <source>
        <strain evidence="2">NY0173</strain>
    </source>
</reference>
<evidence type="ECO:0000256" key="1">
    <source>
        <dbReference type="SAM" id="Phobius"/>
    </source>
</evidence>
<keyword evidence="1" id="KW-0812">Transmembrane</keyword>
<keyword evidence="1" id="KW-0472">Membrane</keyword>
<keyword evidence="1" id="KW-1133">Transmembrane helix</keyword>
<dbReference type="Proteomes" id="UP000265618">
    <property type="component" value="Unassembled WGS sequence"/>
</dbReference>
<organism evidence="2 3">
    <name type="scientific">Kipferlia bialata</name>
    <dbReference type="NCBI Taxonomy" id="797122"/>
    <lineage>
        <taxon>Eukaryota</taxon>
        <taxon>Metamonada</taxon>
        <taxon>Carpediemonas-like organisms</taxon>
        <taxon>Kipferlia</taxon>
    </lineage>
</organism>
<evidence type="ECO:0000313" key="2">
    <source>
        <dbReference type="EMBL" id="GIQ80148.1"/>
    </source>
</evidence>
<dbReference type="EMBL" id="BDIP01000113">
    <property type="protein sequence ID" value="GIQ80148.1"/>
    <property type="molecule type" value="Genomic_DNA"/>
</dbReference>
<feature type="transmembrane region" description="Helical" evidence="1">
    <location>
        <begin position="152"/>
        <end position="173"/>
    </location>
</feature>
<proteinExistence type="predicted"/>
<comment type="caution">
    <text evidence="2">The sequence shown here is derived from an EMBL/GenBank/DDBJ whole genome shotgun (WGS) entry which is preliminary data.</text>
</comment>
<sequence>MPQYFRRISHIERLIYKVPKDLVYVTTLHIRQVNVGPSGITVEIPVGFCLSNEAADVTNPNLLCRIPPWLVHEFLFRTHRNKLRGSKVTRETANSLLTGTEWGVNPELQSMERFVALANTATVIPSLVAVPKAAVRFSSGEKAPVQERVGQVFIGLGVIGGGILAGILTNLFIESEGVNFPRL</sequence>
<dbReference type="AlphaFoldDB" id="A0A9K3CN00"/>
<keyword evidence="3" id="KW-1185">Reference proteome</keyword>
<protein>
    <submittedName>
        <fullName evidence="2">Uncharacterized protein</fullName>
    </submittedName>
</protein>
<gene>
    <name evidence="2" type="ORF">KIPB_000897</name>
</gene>
<evidence type="ECO:0000313" key="3">
    <source>
        <dbReference type="Proteomes" id="UP000265618"/>
    </source>
</evidence>